<feature type="compositionally biased region" description="Basic and acidic residues" evidence="1">
    <location>
        <begin position="20"/>
        <end position="34"/>
    </location>
</feature>
<protein>
    <submittedName>
        <fullName evidence="2">Uncharacterized protein</fullName>
    </submittedName>
</protein>
<gene>
    <name evidence="2" type="ORF">OJAV_G00085960</name>
</gene>
<dbReference type="AlphaFoldDB" id="A0A437CZ29"/>
<sequence length="96" mass="10538">MCWLQVDQPFLRPAGEEELDPRGGARRLPERRAGGVERERLLPRRRLLGELPAHRGATHGARAVRREATPVGREAPNAGSCHALASFALDRGARAL</sequence>
<name>A0A437CZ29_ORYJA</name>
<evidence type="ECO:0000256" key="1">
    <source>
        <dbReference type="SAM" id="MobiDB-lite"/>
    </source>
</evidence>
<proteinExistence type="predicted"/>
<dbReference type="EMBL" id="CM012445">
    <property type="protein sequence ID" value="RVE67856.1"/>
    <property type="molecule type" value="Genomic_DNA"/>
</dbReference>
<keyword evidence="3" id="KW-1185">Reference proteome</keyword>
<organism evidence="2 3">
    <name type="scientific">Oryzias javanicus</name>
    <name type="common">Javanese ricefish</name>
    <name type="synonym">Aplocheilus javanicus</name>
    <dbReference type="NCBI Taxonomy" id="123683"/>
    <lineage>
        <taxon>Eukaryota</taxon>
        <taxon>Metazoa</taxon>
        <taxon>Chordata</taxon>
        <taxon>Craniata</taxon>
        <taxon>Vertebrata</taxon>
        <taxon>Euteleostomi</taxon>
        <taxon>Actinopterygii</taxon>
        <taxon>Neopterygii</taxon>
        <taxon>Teleostei</taxon>
        <taxon>Neoteleostei</taxon>
        <taxon>Acanthomorphata</taxon>
        <taxon>Ovalentaria</taxon>
        <taxon>Atherinomorphae</taxon>
        <taxon>Beloniformes</taxon>
        <taxon>Adrianichthyidae</taxon>
        <taxon>Oryziinae</taxon>
        <taxon>Oryzias</taxon>
    </lineage>
</organism>
<reference evidence="2 3" key="1">
    <citation type="submission" date="2018-11" db="EMBL/GenBank/DDBJ databases">
        <authorList>
            <person name="Lopez-Roques C."/>
            <person name="Donnadieu C."/>
            <person name="Bouchez O."/>
            <person name="Klopp C."/>
            <person name="Cabau C."/>
            <person name="Zahm M."/>
        </authorList>
    </citation>
    <scope>NUCLEOTIDE SEQUENCE [LARGE SCALE GENOMIC DNA]</scope>
    <source>
        <strain evidence="2">RS831</strain>
        <tissue evidence="2">Whole body</tissue>
    </source>
</reference>
<feature type="region of interest" description="Disordered" evidence="1">
    <location>
        <begin position="14"/>
        <end position="34"/>
    </location>
</feature>
<dbReference type="Proteomes" id="UP000283210">
    <property type="component" value="Chromosome 9"/>
</dbReference>
<accession>A0A437CZ29</accession>
<evidence type="ECO:0000313" key="2">
    <source>
        <dbReference type="EMBL" id="RVE67856.1"/>
    </source>
</evidence>
<reference evidence="2 3" key="2">
    <citation type="submission" date="2019-01" db="EMBL/GenBank/DDBJ databases">
        <title>A chromosome length genome reference of the Java medaka (oryzias javanicus).</title>
        <authorList>
            <person name="Herpin A."/>
            <person name="Takehana Y."/>
            <person name="Naruse K."/>
            <person name="Ansai S."/>
            <person name="Kawaguchi M."/>
        </authorList>
    </citation>
    <scope>NUCLEOTIDE SEQUENCE [LARGE SCALE GENOMIC DNA]</scope>
    <source>
        <strain evidence="2">RS831</strain>
        <tissue evidence="2">Whole body</tissue>
    </source>
</reference>
<evidence type="ECO:0000313" key="3">
    <source>
        <dbReference type="Proteomes" id="UP000283210"/>
    </source>
</evidence>
<feature type="region of interest" description="Disordered" evidence="1">
    <location>
        <begin position="51"/>
        <end position="77"/>
    </location>
</feature>